<proteinExistence type="inferred from homology"/>
<sequence length="410" mass="44558">MSTGQEECARQWSPDGAGNGTHVALKGANSSATECTRDEIKHKLVSALKTVAPNAQNIGLEELWALASQIEVNLFQQTLTLDDESNKINKLRDLESKHQQQQQIGIDFAASQQGQGAPPSVFEDYKKLAQSGGQLRTGYTHQYADMDPSVDRSAAREFRAKCRSGEHTGQSSGFVMGFVQCNLVILPKENAFDFLSFALRNPKACPLLSVTSPGDPCPRNIAPGADIRTDIPKYRIWRDGKMSEEVTDITSLWTDDMVAFLVGCSFSWEGLLADAGLCPRHVEEGVNVPMFRTNLKNDKVGPFEGDLVVTFRPYATDKVAEVAAITSQYPGAHGGPIHWGDPSVLGLDDLTKPDWGDAVTIKEGEVPMFWACGISPQTAIMGAKLPLAITHAPGHMFIADVLDCELKVAV</sequence>
<evidence type="ECO:0000256" key="1">
    <source>
        <dbReference type="ARBA" id="ARBA00007896"/>
    </source>
</evidence>
<dbReference type="PANTHER" id="PTHR32022">
    <property type="entry name" value="D-GLUTAMATE CYCLASE, MITOCHONDRIAL"/>
    <property type="match status" value="1"/>
</dbReference>
<organism evidence="3 4">
    <name type="scientific">Cymbomonas tetramitiformis</name>
    <dbReference type="NCBI Taxonomy" id="36881"/>
    <lineage>
        <taxon>Eukaryota</taxon>
        <taxon>Viridiplantae</taxon>
        <taxon>Chlorophyta</taxon>
        <taxon>Pyramimonadophyceae</taxon>
        <taxon>Pyramimonadales</taxon>
        <taxon>Pyramimonadaceae</taxon>
        <taxon>Cymbomonas</taxon>
    </lineage>
</organism>
<dbReference type="InterPro" id="IPR016938">
    <property type="entry name" value="UPF0317"/>
</dbReference>
<comment type="similarity">
    <text evidence="1">Belongs to the D-glutamate cyclase family.</text>
</comment>
<dbReference type="InterPro" id="IPR009906">
    <property type="entry name" value="D-Glu_cyclase"/>
</dbReference>
<name>A0AAE0L6I5_9CHLO</name>
<dbReference type="SUPFAM" id="SSF160920">
    <property type="entry name" value="PSTPO5379-like"/>
    <property type="match status" value="1"/>
</dbReference>
<dbReference type="Proteomes" id="UP001190700">
    <property type="component" value="Unassembled WGS sequence"/>
</dbReference>
<protein>
    <recommendedName>
        <fullName evidence="5">Hydro-lyase</fullName>
    </recommendedName>
</protein>
<evidence type="ECO:0000313" key="3">
    <source>
        <dbReference type="EMBL" id="KAK3273707.1"/>
    </source>
</evidence>
<dbReference type="GO" id="GO:0006536">
    <property type="term" value="P:glutamate metabolic process"/>
    <property type="evidence" value="ECO:0007669"/>
    <property type="project" value="TreeGrafter"/>
</dbReference>
<keyword evidence="4" id="KW-1185">Reference proteome</keyword>
<comment type="caution">
    <text evidence="3">The sequence shown here is derived from an EMBL/GenBank/DDBJ whole genome shotgun (WGS) entry which is preliminary data.</text>
</comment>
<dbReference type="Gene3D" id="3.40.1640.10">
    <property type="entry name" value="PSTPO5379-like"/>
    <property type="match status" value="1"/>
</dbReference>
<dbReference type="FunFam" id="3.30.2040.10:FF:000001">
    <property type="entry name" value="D-glutamate cyclase, mitochondrial"/>
    <property type="match status" value="1"/>
</dbReference>
<evidence type="ECO:0000256" key="2">
    <source>
        <dbReference type="ARBA" id="ARBA00023239"/>
    </source>
</evidence>
<dbReference type="GO" id="GO:0047820">
    <property type="term" value="F:D-glutamate cyclase activity"/>
    <property type="evidence" value="ECO:0007669"/>
    <property type="project" value="TreeGrafter"/>
</dbReference>
<keyword evidence="2" id="KW-0456">Lyase</keyword>
<dbReference type="EMBL" id="LGRX02008314">
    <property type="protein sequence ID" value="KAK3273707.1"/>
    <property type="molecule type" value="Genomic_DNA"/>
</dbReference>
<gene>
    <name evidence="3" type="ORF">CYMTET_18067</name>
</gene>
<dbReference type="AlphaFoldDB" id="A0AAE0L6I5"/>
<evidence type="ECO:0000313" key="4">
    <source>
        <dbReference type="Proteomes" id="UP001190700"/>
    </source>
</evidence>
<dbReference type="PANTHER" id="PTHR32022:SF10">
    <property type="entry name" value="D-GLUTAMATE CYCLASE, MITOCHONDRIAL"/>
    <property type="match status" value="1"/>
</dbReference>
<reference evidence="3 4" key="1">
    <citation type="journal article" date="2015" name="Genome Biol. Evol.">
        <title>Comparative Genomics of a Bacterivorous Green Alga Reveals Evolutionary Causalities and Consequences of Phago-Mixotrophic Mode of Nutrition.</title>
        <authorList>
            <person name="Burns J.A."/>
            <person name="Paasch A."/>
            <person name="Narechania A."/>
            <person name="Kim E."/>
        </authorList>
    </citation>
    <scope>NUCLEOTIDE SEQUENCE [LARGE SCALE GENOMIC DNA]</scope>
    <source>
        <strain evidence="3 4">PLY_AMNH</strain>
    </source>
</reference>
<dbReference type="HAMAP" id="MF_01830">
    <property type="entry name" value="Hydro_lyase"/>
    <property type="match status" value="1"/>
</dbReference>
<dbReference type="Gene3D" id="3.30.2040.10">
    <property type="entry name" value="PSTPO5379-like domain"/>
    <property type="match status" value="1"/>
</dbReference>
<dbReference type="NCBIfam" id="NF003969">
    <property type="entry name" value="PRK05463.1"/>
    <property type="match status" value="1"/>
</dbReference>
<evidence type="ECO:0008006" key="5">
    <source>
        <dbReference type="Google" id="ProtNLM"/>
    </source>
</evidence>
<dbReference type="InterPro" id="IPR038021">
    <property type="entry name" value="Putative_hydro-lyase"/>
</dbReference>
<dbReference type="Pfam" id="PF07286">
    <property type="entry name" value="D-Glu_cyclase"/>
    <property type="match status" value="1"/>
</dbReference>
<accession>A0AAE0L6I5</accession>